<keyword evidence="2" id="KW-1185">Reference proteome</keyword>
<dbReference type="EMBL" id="JACEEZ010017670">
    <property type="protein sequence ID" value="KAG0717395.1"/>
    <property type="molecule type" value="Genomic_DNA"/>
</dbReference>
<evidence type="ECO:0000313" key="1">
    <source>
        <dbReference type="EMBL" id="KAG0717395.1"/>
    </source>
</evidence>
<name>A0A8J4Y9N5_CHIOP</name>
<dbReference type="Proteomes" id="UP000770661">
    <property type="component" value="Unassembled WGS sequence"/>
</dbReference>
<comment type="caution">
    <text evidence="1">The sequence shown here is derived from an EMBL/GenBank/DDBJ whole genome shotgun (WGS) entry which is preliminary data.</text>
</comment>
<organism evidence="1 2">
    <name type="scientific">Chionoecetes opilio</name>
    <name type="common">Atlantic snow crab</name>
    <name type="synonym">Cancer opilio</name>
    <dbReference type="NCBI Taxonomy" id="41210"/>
    <lineage>
        <taxon>Eukaryota</taxon>
        <taxon>Metazoa</taxon>
        <taxon>Ecdysozoa</taxon>
        <taxon>Arthropoda</taxon>
        <taxon>Crustacea</taxon>
        <taxon>Multicrustacea</taxon>
        <taxon>Malacostraca</taxon>
        <taxon>Eumalacostraca</taxon>
        <taxon>Eucarida</taxon>
        <taxon>Decapoda</taxon>
        <taxon>Pleocyemata</taxon>
        <taxon>Brachyura</taxon>
        <taxon>Eubrachyura</taxon>
        <taxon>Majoidea</taxon>
        <taxon>Majidae</taxon>
        <taxon>Chionoecetes</taxon>
    </lineage>
</organism>
<reference evidence="1" key="1">
    <citation type="submission" date="2020-07" db="EMBL/GenBank/DDBJ databases">
        <title>The High-quality genome of the commercially important snow crab, Chionoecetes opilio.</title>
        <authorList>
            <person name="Jeong J.-H."/>
            <person name="Ryu S."/>
        </authorList>
    </citation>
    <scope>NUCLEOTIDE SEQUENCE</scope>
    <source>
        <strain evidence="1">MADBK_172401_WGS</strain>
        <tissue evidence="1">Digestive gland</tissue>
    </source>
</reference>
<accession>A0A8J4Y9N5</accession>
<dbReference type="AlphaFoldDB" id="A0A8J4Y9N5"/>
<proteinExistence type="predicted"/>
<sequence>MRNDDQVTTKSGERRRIHGSKSLSHFCLLCTDRSQRRAHETFLHLHHFSMQVRAAQYPGSRVPRHPPPHSPLLFLPRPPSRPQQANMWPTVHRRCWPTLPSKLSGSGVAVGRLLYHSQRLPRHKQLIQLRMAVSLDVQRILEHTIGIAPDTSLTVTEVLDTLQSHFKSQRNEALRRRELLCLSRLTASHSPISSYA</sequence>
<evidence type="ECO:0000313" key="2">
    <source>
        <dbReference type="Proteomes" id="UP000770661"/>
    </source>
</evidence>
<protein>
    <submittedName>
        <fullName evidence="1">Uncharacterized protein</fullName>
    </submittedName>
</protein>
<gene>
    <name evidence="1" type="ORF">GWK47_008063</name>
</gene>